<reference evidence="2 3" key="1">
    <citation type="submission" date="2019-03" db="EMBL/GenBank/DDBJ databases">
        <title>Genomic Encyclopedia of Type Strains, Phase IV (KMG-IV): sequencing the most valuable type-strain genomes for metagenomic binning, comparative biology and taxonomic classification.</title>
        <authorList>
            <person name="Goeker M."/>
        </authorList>
    </citation>
    <scope>NUCLEOTIDE SEQUENCE [LARGE SCALE GENOMIC DNA]</scope>
    <source>
        <strain evidence="2 3">DSM 16326</strain>
    </source>
</reference>
<organism evidence="2 3">
    <name type="scientific">Thiohalophilus thiocyanatoxydans</name>
    <dbReference type="NCBI Taxonomy" id="381308"/>
    <lineage>
        <taxon>Bacteria</taxon>
        <taxon>Pseudomonadati</taxon>
        <taxon>Pseudomonadota</taxon>
        <taxon>Gammaproteobacteria</taxon>
        <taxon>Thiohalomonadales</taxon>
        <taxon>Thiohalophilaceae</taxon>
        <taxon>Thiohalophilus</taxon>
    </lineage>
</organism>
<dbReference type="AlphaFoldDB" id="A0A4R8J1I7"/>
<dbReference type="Proteomes" id="UP000294914">
    <property type="component" value="Unassembled WGS sequence"/>
</dbReference>
<dbReference type="GO" id="GO:0007165">
    <property type="term" value="P:signal transduction"/>
    <property type="evidence" value="ECO:0007669"/>
    <property type="project" value="InterPro"/>
</dbReference>
<dbReference type="SUPFAM" id="SSF50341">
    <property type="entry name" value="CheW-like"/>
    <property type="match status" value="1"/>
</dbReference>
<dbReference type="GO" id="GO:0006935">
    <property type="term" value="P:chemotaxis"/>
    <property type="evidence" value="ECO:0007669"/>
    <property type="project" value="InterPro"/>
</dbReference>
<dbReference type="OrthoDB" id="5765252at2"/>
<gene>
    <name evidence="2" type="ORF">EDC23_0549</name>
</gene>
<dbReference type="Pfam" id="PF01584">
    <property type="entry name" value="CheW"/>
    <property type="match status" value="1"/>
</dbReference>
<comment type="caution">
    <text evidence="2">The sequence shown here is derived from an EMBL/GenBank/DDBJ whole genome shotgun (WGS) entry which is preliminary data.</text>
</comment>
<dbReference type="EMBL" id="SOQX01000001">
    <property type="protein sequence ID" value="TDY04177.1"/>
    <property type="molecule type" value="Genomic_DNA"/>
</dbReference>
<evidence type="ECO:0000313" key="3">
    <source>
        <dbReference type="Proteomes" id="UP000294914"/>
    </source>
</evidence>
<feature type="domain" description="CheW-like" evidence="1">
    <location>
        <begin position="24"/>
        <end position="167"/>
    </location>
</feature>
<protein>
    <submittedName>
        <fullName evidence="2">Chemosensory pili system protein ChpC</fullName>
    </submittedName>
</protein>
<keyword evidence="3" id="KW-1185">Reference proteome</keyword>
<name>A0A4R8J1I7_9GAMM</name>
<dbReference type="PROSITE" id="PS50851">
    <property type="entry name" value="CHEW"/>
    <property type="match status" value="1"/>
</dbReference>
<dbReference type="SMART" id="SM00260">
    <property type="entry name" value="CheW"/>
    <property type="match status" value="1"/>
</dbReference>
<proteinExistence type="predicted"/>
<evidence type="ECO:0000259" key="1">
    <source>
        <dbReference type="PROSITE" id="PS50851"/>
    </source>
</evidence>
<dbReference type="InterPro" id="IPR036061">
    <property type="entry name" value="CheW-like_dom_sf"/>
</dbReference>
<evidence type="ECO:0000313" key="2">
    <source>
        <dbReference type="EMBL" id="TDY04177.1"/>
    </source>
</evidence>
<sequence>MAEITPINTRRDGMAVTGKQASDAVHCLQIPMYEESILLPNAAVAEVVGYLEPEPQPGAPDWYLGKITWREHKVPLVSFEVASGGQDPGALDGARVAVLNTLQGNPRLPYIAIVTQGLPSLKLAREEQVTPDSRDLGDRQSIAGFVQLDGVSLVVPDIDDLESRIQRLQVV</sequence>
<dbReference type="InterPro" id="IPR002545">
    <property type="entry name" value="CheW-lke_dom"/>
</dbReference>
<accession>A0A4R8J1I7</accession>
<dbReference type="RefSeq" id="WP_134080856.1">
    <property type="nucleotide sequence ID" value="NZ_SOQX01000001.1"/>
</dbReference>